<dbReference type="InterPro" id="IPR027417">
    <property type="entry name" value="P-loop_NTPase"/>
</dbReference>
<dbReference type="SUPFAM" id="SSF54791">
    <property type="entry name" value="Eukaryotic type KH-domain (KH-domain type I)"/>
    <property type="match status" value="1"/>
</dbReference>
<evidence type="ECO:0000313" key="6">
    <source>
        <dbReference type="EMBL" id="CAH1229449.1"/>
    </source>
</evidence>
<feature type="compositionally biased region" description="Polar residues" evidence="4">
    <location>
        <begin position="19"/>
        <end position="39"/>
    </location>
</feature>
<dbReference type="EMBL" id="CAKJVB030000128">
    <property type="protein sequence ID" value="CAH1229449.1"/>
    <property type="molecule type" value="Genomic_DNA"/>
</dbReference>
<dbReference type="PANTHER" id="PTHR47958">
    <property type="entry name" value="ATP-DEPENDENT RNA HELICASE DBP3"/>
    <property type="match status" value="1"/>
</dbReference>
<keyword evidence="3" id="KW-0694">RNA-binding</keyword>
<dbReference type="GO" id="GO:0016787">
    <property type="term" value="F:hydrolase activity"/>
    <property type="evidence" value="ECO:0007669"/>
    <property type="project" value="UniProtKB-KW"/>
</dbReference>
<gene>
    <name evidence="6" type="ORF">DIABBA_LOCUS131</name>
</gene>
<dbReference type="Gene3D" id="3.40.50.300">
    <property type="entry name" value="P-loop containing nucleotide triphosphate hydrolases"/>
    <property type="match status" value="1"/>
</dbReference>
<reference evidence="6" key="1">
    <citation type="submission" date="2022-01" db="EMBL/GenBank/DDBJ databases">
        <authorList>
            <person name="King R."/>
        </authorList>
    </citation>
    <scope>NUCLEOTIDE SEQUENCE</scope>
</reference>
<dbReference type="AlphaFoldDB" id="A0A9P0GWL0"/>
<dbReference type="Gene3D" id="3.30.1370.10">
    <property type="entry name" value="K Homology domain, type 1"/>
    <property type="match status" value="1"/>
</dbReference>
<comment type="caution">
    <text evidence="6">The sequence shown here is derived from an EMBL/GenBank/DDBJ whole genome shotgun (WGS) entry which is preliminary data.</text>
</comment>
<dbReference type="InterPro" id="IPR004088">
    <property type="entry name" value="KH_dom_type_1"/>
</dbReference>
<dbReference type="SMART" id="SM00487">
    <property type="entry name" value="DEXDc"/>
    <property type="match status" value="1"/>
</dbReference>
<organism evidence="6 7">
    <name type="scientific">Diabrotica balteata</name>
    <name type="common">Banded cucumber beetle</name>
    <dbReference type="NCBI Taxonomy" id="107213"/>
    <lineage>
        <taxon>Eukaryota</taxon>
        <taxon>Metazoa</taxon>
        <taxon>Ecdysozoa</taxon>
        <taxon>Arthropoda</taxon>
        <taxon>Hexapoda</taxon>
        <taxon>Insecta</taxon>
        <taxon>Pterygota</taxon>
        <taxon>Neoptera</taxon>
        <taxon>Endopterygota</taxon>
        <taxon>Coleoptera</taxon>
        <taxon>Polyphaga</taxon>
        <taxon>Cucujiformia</taxon>
        <taxon>Chrysomeloidea</taxon>
        <taxon>Chrysomelidae</taxon>
        <taxon>Galerucinae</taxon>
        <taxon>Diabroticina</taxon>
        <taxon>Diabroticites</taxon>
        <taxon>Diabrotica</taxon>
    </lineage>
</organism>
<dbReference type="PROSITE" id="PS50084">
    <property type="entry name" value="KH_TYPE_1"/>
    <property type="match status" value="1"/>
</dbReference>
<sequence length="294" mass="33399">MDECWDDNPDPWVEPANPAPQSTQYNTNNWYQERPQQNFRRGRQGSKIASLQEESGARIHIDKNSFGEETEIKISGDSAAIQKAKELIMDLTVERKANYEQNNKPPEEPKQEMDLDTFLKQCEDAEQAEWAKYPPTVKNFYEEHPQISKMSQKEVDEFRLSNNNTMIILELIKEAGFTEPSPIQSQAWPVLLSGEDLIGIAQTGTGKTLAFLLPALIHIEGQITPRQERSGPSVLVMAPTRELALQIHNEVQKYKYRGITSLQMESQRVLRSSASADRATDGDPQPPVDQPQRH</sequence>
<evidence type="ECO:0000256" key="3">
    <source>
        <dbReference type="PROSITE-ProRule" id="PRU00117"/>
    </source>
</evidence>
<feature type="region of interest" description="Disordered" evidence="4">
    <location>
        <begin position="267"/>
        <end position="294"/>
    </location>
</feature>
<dbReference type="PROSITE" id="PS51192">
    <property type="entry name" value="HELICASE_ATP_BIND_1"/>
    <property type="match status" value="1"/>
</dbReference>
<dbReference type="GO" id="GO:0005524">
    <property type="term" value="F:ATP binding"/>
    <property type="evidence" value="ECO:0007669"/>
    <property type="project" value="InterPro"/>
</dbReference>
<dbReference type="SUPFAM" id="SSF52540">
    <property type="entry name" value="P-loop containing nucleoside triphosphate hydrolases"/>
    <property type="match status" value="1"/>
</dbReference>
<keyword evidence="2" id="KW-0067">ATP-binding</keyword>
<dbReference type="Pfam" id="PF00270">
    <property type="entry name" value="DEAD"/>
    <property type="match status" value="1"/>
</dbReference>
<proteinExistence type="predicted"/>
<dbReference type="GO" id="GO:0003723">
    <property type="term" value="F:RNA binding"/>
    <property type="evidence" value="ECO:0007669"/>
    <property type="project" value="UniProtKB-UniRule"/>
</dbReference>
<dbReference type="Proteomes" id="UP001153709">
    <property type="component" value="Unassembled WGS sequence"/>
</dbReference>
<evidence type="ECO:0000256" key="4">
    <source>
        <dbReference type="SAM" id="MobiDB-lite"/>
    </source>
</evidence>
<dbReference type="OrthoDB" id="196131at2759"/>
<feature type="domain" description="Helicase ATP-binding" evidence="5">
    <location>
        <begin position="188"/>
        <end position="294"/>
    </location>
</feature>
<name>A0A9P0GWL0_DIABA</name>
<evidence type="ECO:0000313" key="7">
    <source>
        <dbReference type="Proteomes" id="UP001153709"/>
    </source>
</evidence>
<dbReference type="InterPro" id="IPR011545">
    <property type="entry name" value="DEAD/DEAH_box_helicase_dom"/>
</dbReference>
<evidence type="ECO:0000259" key="5">
    <source>
        <dbReference type="PROSITE" id="PS51192"/>
    </source>
</evidence>
<evidence type="ECO:0000256" key="1">
    <source>
        <dbReference type="ARBA" id="ARBA00022801"/>
    </source>
</evidence>
<feature type="region of interest" description="Disordered" evidence="4">
    <location>
        <begin position="1"/>
        <end position="43"/>
    </location>
</feature>
<dbReference type="Pfam" id="PF00013">
    <property type="entry name" value="KH_1"/>
    <property type="match status" value="1"/>
</dbReference>
<protein>
    <recommendedName>
        <fullName evidence="5">Helicase ATP-binding domain-containing protein</fullName>
    </recommendedName>
</protein>
<dbReference type="GO" id="GO:0004386">
    <property type="term" value="F:helicase activity"/>
    <property type="evidence" value="ECO:0007669"/>
    <property type="project" value="UniProtKB-KW"/>
</dbReference>
<keyword evidence="2" id="KW-0347">Helicase</keyword>
<keyword evidence="2" id="KW-0547">Nucleotide-binding</keyword>
<keyword evidence="7" id="KW-1185">Reference proteome</keyword>
<accession>A0A9P0GWL0</accession>
<evidence type="ECO:0000256" key="2">
    <source>
        <dbReference type="ARBA" id="ARBA00022806"/>
    </source>
</evidence>
<dbReference type="InterPro" id="IPR014001">
    <property type="entry name" value="Helicase_ATP-bd"/>
</dbReference>
<dbReference type="InterPro" id="IPR036612">
    <property type="entry name" value="KH_dom_type_1_sf"/>
</dbReference>
<feature type="compositionally biased region" description="Pro residues" evidence="4">
    <location>
        <begin position="284"/>
        <end position="294"/>
    </location>
</feature>
<keyword evidence="1" id="KW-0378">Hydrolase</keyword>
<dbReference type="GO" id="GO:0010468">
    <property type="term" value="P:regulation of gene expression"/>
    <property type="evidence" value="ECO:0007669"/>
    <property type="project" value="UniProtKB-ARBA"/>
</dbReference>